<proteinExistence type="predicted"/>
<feature type="compositionally biased region" description="Polar residues" evidence="1">
    <location>
        <begin position="1"/>
        <end position="38"/>
    </location>
</feature>
<evidence type="ECO:0000313" key="2">
    <source>
        <dbReference type="Proteomes" id="UP000038045"/>
    </source>
</evidence>
<dbReference type="Proteomes" id="UP000038045">
    <property type="component" value="Unplaced"/>
</dbReference>
<feature type="region of interest" description="Disordered" evidence="1">
    <location>
        <begin position="1"/>
        <end position="56"/>
    </location>
</feature>
<dbReference type="STRING" id="131310.A0A0N4ZWQ8"/>
<dbReference type="InterPro" id="IPR041966">
    <property type="entry name" value="LOTUS-like"/>
</dbReference>
<reference evidence="3" key="1">
    <citation type="submission" date="2017-02" db="UniProtKB">
        <authorList>
            <consortium name="WormBaseParasite"/>
        </authorList>
    </citation>
    <scope>IDENTIFICATION</scope>
</reference>
<accession>A0A0N4ZWQ8</accession>
<dbReference type="Gene3D" id="3.30.420.610">
    <property type="entry name" value="LOTUS domain-like"/>
    <property type="match status" value="1"/>
</dbReference>
<dbReference type="AlphaFoldDB" id="A0A0N4ZWQ8"/>
<dbReference type="WBParaSite" id="PTRK_0001312400.1">
    <property type="protein sequence ID" value="PTRK_0001312400.1"/>
    <property type="gene ID" value="PTRK_0001312400"/>
</dbReference>
<evidence type="ECO:0000313" key="3">
    <source>
        <dbReference type="WBParaSite" id="PTRK_0001312400.1"/>
    </source>
</evidence>
<sequence length="683" mass="76760">MAAVENGNQQQNICSPVTTTSNSSEKGPVVVNNNNGTFNRREVPPGGKSTSTTNNDDIEMDISEEMEEIREAVYDLLSNYPNGVNINHLEKLYNEKYVETKNAPKLPDNWLNQIKLADEFEFKQVGPISIIYQRQKHVPSVDGITKPKSSQNSFDIIVSNKDEVDHELEKKINAITVEDLKKKPSVTTTPPIPKPILKPLTTLSLEGDEVNKLGYATYIDTNGDIAVKFLEKETSVLRLFKEMNTFYIKNVKEYGPLDRKDIILNDYVAFFDRLHKQTFRVQILEEPTEGGDTIKGRLIDHGMITTIKISALRKLADPFKISSILPYTNIIEFSKKHQNIPKGFYNSLITRGEQMNTPVLIRINIENNEFFTKHNLPLKPSNATDDCTVTLPITTPSLIAHSTDLHSEPDRSTGSGRSTPLIGNYKNLFDTCPMKPFDLDKVPNEKFYAKLLVFKDPYNITFRLQSMEPIYNYMQDNLSRQSSSQSSPPPSGELKAGVLLAASMGPNNWQRVILIKQVLPTNHTGGTHQYATWLVFALDLGIQTTVQERNLRQLSPSTIAVDKMLCFRAKLHNIRPVQEAQVSTKGGEVVNKKVWNRDDLKPLKTLLFNINSEISEDGSKNISNSGYTVFSLAPQGPWTTYKKEDAPSLPFVSASISFNGTDLGQYLVEQGLAEWATTPDNKK</sequence>
<organism evidence="2 3">
    <name type="scientific">Parastrongyloides trichosuri</name>
    <name type="common">Possum-specific nematode worm</name>
    <dbReference type="NCBI Taxonomy" id="131310"/>
    <lineage>
        <taxon>Eukaryota</taxon>
        <taxon>Metazoa</taxon>
        <taxon>Ecdysozoa</taxon>
        <taxon>Nematoda</taxon>
        <taxon>Chromadorea</taxon>
        <taxon>Rhabditida</taxon>
        <taxon>Tylenchina</taxon>
        <taxon>Panagrolaimomorpha</taxon>
        <taxon>Strongyloidoidea</taxon>
        <taxon>Strongyloididae</taxon>
        <taxon>Parastrongyloides</taxon>
    </lineage>
</organism>
<keyword evidence="2" id="KW-1185">Reference proteome</keyword>
<dbReference type="SUPFAM" id="SSF63748">
    <property type="entry name" value="Tudor/PWWP/MBT"/>
    <property type="match status" value="1"/>
</dbReference>
<protein>
    <submittedName>
        <fullName evidence="3">Protein kinase domain-containing protein</fullName>
    </submittedName>
</protein>
<evidence type="ECO:0000256" key="1">
    <source>
        <dbReference type="SAM" id="MobiDB-lite"/>
    </source>
</evidence>
<name>A0A0N4ZWQ8_PARTI</name>